<evidence type="ECO:0000313" key="4">
    <source>
        <dbReference type="EMBL" id="PSW20889.1"/>
    </source>
</evidence>
<dbReference type="RefSeq" id="WP_036825523.1">
    <property type="nucleotide sequence ID" value="NZ_JGVO01000659.1"/>
</dbReference>
<dbReference type="AlphaFoldDB" id="A0A2T3NXH8"/>
<evidence type="ECO:0000256" key="2">
    <source>
        <dbReference type="ARBA" id="ARBA00023315"/>
    </source>
</evidence>
<protein>
    <submittedName>
        <fullName evidence="4">N-acetyltransferase</fullName>
    </submittedName>
</protein>
<accession>A0A2T3NXH8</accession>
<dbReference type="Pfam" id="PF13673">
    <property type="entry name" value="Acetyltransf_10"/>
    <property type="match status" value="1"/>
</dbReference>
<dbReference type="GO" id="GO:0016747">
    <property type="term" value="F:acyltransferase activity, transferring groups other than amino-acyl groups"/>
    <property type="evidence" value="ECO:0007669"/>
    <property type="project" value="InterPro"/>
</dbReference>
<dbReference type="EMBL" id="PYMA01000003">
    <property type="protein sequence ID" value="PSW20889.1"/>
    <property type="molecule type" value="Genomic_DNA"/>
</dbReference>
<evidence type="ECO:0000256" key="1">
    <source>
        <dbReference type="ARBA" id="ARBA00022679"/>
    </source>
</evidence>
<evidence type="ECO:0000313" key="5">
    <source>
        <dbReference type="Proteomes" id="UP000241771"/>
    </source>
</evidence>
<name>A0A2T3NXH8_9GAMM</name>
<keyword evidence="5" id="KW-1185">Reference proteome</keyword>
<keyword evidence="2" id="KW-0012">Acyltransferase</keyword>
<dbReference type="CDD" id="cd04301">
    <property type="entry name" value="NAT_SF"/>
    <property type="match status" value="1"/>
</dbReference>
<reference evidence="4 5" key="1">
    <citation type="submission" date="2018-01" db="EMBL/GenBank/DDBJ databases">
        <title>Whole genome sequencing of Histamine producing bacteria.</title>
        <authorList>
            <person name="Butler K."/>
        </authorList>
    </citation>
    <scope>NUCLEOTIDE SEQUENCE [LARGE SCALE GENOMIC DNA]</scope>
    <source>
        <strain evidence="4 5">DSM 100436</strain>
    </source>
</reference>
<feature type="domain" description="N-acetyltransferase" evidence="3">
    <location>
        <begin position="1"/>
        <end position="134"/>
    </location>
</feature>
<dbReference type="SUPFAM" id="SSF55729">
    <property type="entry name" value="Acyl-CoA N-acyltransferases (Nat)"/>
    <property type="match status" value="1"/>
</dbReference>
<dbReference type="InterPro" id="IPR000182">
    <property type="entry name" value="GNAT_dom"/>
</dbReference>
<dbReference type="InterPro" id="IPR016181">
    <property type="entry name" value="Acyl_CoA_acyltransferase"/>
</dbReference>
<dbReference type="Proteomes" id="UP000241771">
    <property type="component" value="Unassembled WGS sequence"/>
</dbReference>
<dbReference type="OrthoDB" id="1178186at2"/>
<comment type="caution">
    <text evidence="4">The sequence shown here is derived from an EMBL/GenBank/DDBJ whole genome shotgun (WGS) entry which is preliminary data.</text>
</comment>
<evidence type="ECO:0000259" key="3">
    <source>
        <dbReference type="PROSITE" id="PS51186"/>
    </source>
</evidence>
<keyword evidence="1 4" id="KW-0808">Transferase</keyword>
<proteinExistence type="predicted"/>
<gene>
    <name evidence="4" type="ORF">C9I98_08330</name>
</gene>
<sequence>MKIERIDAELTLPIRHHVLWPKKSIDFCRVPDDANGLHYGVYQENQLVCVASVFIDGQTARLRKFATLPEYQGQGMGTALIKAVIEQLVANGVTTFWCDARESAQGFYHRFGMAPQGERFYKGDVPYFKMSVAL</sequence>
<organism evidence="4 5">
    <name type="scientific">Photobacterium sanctipauli</name>
    <dbReference type="NCBI Taxonomy" id="1342794"/>
    <lineage>
        <taxon>Bacteria</taxon>
        <taxon>Pseudomonadati</taxon>
        <taxon>Pseudomonadota</taxon>
        <taxon>Gammaproteobacteria</taxon>
        <taxon>Vibrionales</taxon>
        <taxon>Vibrionaceae</taxon>
        <taxon>Photobacterium</taxon>
    </lineage>
</organism>
<dbReference type="PROSITE" id="PS51186">
    <property type="entry name" value="GNAT"/>
    <property type="match status" value="1"/>
</dbReference>
<dbReference type="Gene3D" id="3.40.630.30">
    <property type="match status" value="1"/>
</dbReference>
<dbReference type="InterPro" id="IPR050680">
    <property type="entry name" value="YpeA/RimI_acetyltransf"/>
</dbReference>
<dbReference type="PANTHER" id="PTHR43420">
    <property type="entry name" value="ACETYLTRANSFERASE"/>
    <property type="match status" value="1"/>
</dbReference>